<dbReference type="Pfam" id="PF07004">
    <property type="entry name" value="SHIPPO-rpt"/>
    <property type="match status" value="3"/>
</dbReference>
<dbReference type="AlphaFoldDB" id="A0A0V0RA47"/>
<dbReference type="InParanoid" id="A0A0V0RA47"/>
<dbReference type="Proteomes" id="UP000054937">
    <property type="component" value="Unassembled WGS sequence"/>
</dbReference>
<evidence type="ECO:0000313" key="3">
    <source>
        <dbReference type="Proteomes" id="UP000054937"/>
    </source>
</evidence>
<dbReference type="EMBL" id="LDAU01000006">
    <property type="protein sequence ID" value="KRX11157.1"/>
    <property type="molecule type" value="Genomic_DNA"/>
</dbReference>
<protein>
    <recommendedName>
        <fullName evidence="4">Sperm-tail PG-rich repeat</fullName>
    </recommendedName>
</protein>
<keyword evidence="3" id="KW-1185">Reference proteome</keyword>
<dbReference type="InterPro" id="IPR010736">
    <property type="entry name" value="SHIPPO-rpt"/>
</dbReference>
<gene>
    <name evidence="2" type="ORF">PPERSA_10924</name>
</gene>
<reference evidence="2 3" key="1">
    <citation type="journal article" date="2015" name="Sci. Rep.">
        <title>Genome of the facultative scuticociliatosis pathogen Pseudocohnilembus persalinus provides insight into its virulence through horizontal gene transfer.</title>
        <authorList>
            <person name="Xiong J."/>
            <person name="Wang G."/>
            <person name="Cheng J."/>
            <person name="Tian M."/>
            <person name="Pan X."/>
            <person name="Warren A."/>
            <person name="Jiang C."/>
            <person name="Yuan D."/>
            <person name="Miao W."/>
        </authorList>
    </citation>
    <scope>NUCLEOTIDE SEQUENCE [LARGE SCALE GENOMIC DNA]</scope>
    <source>
        <strain evidence="2">36N120E</strain>
    </source>
</reference>
<feature type="region of interest" description="Disordered" evidence="1">
    <location>
        <begin position="103"/>
        <end position="126"/>
    </location>
</feature>
<name>A0A0V0RA47_PSEPJ</name>
<comment type="caution">
    <text evidence="2">The sequence shown here is derived from an EMBL/GenBank/DDBJ whole genome shotgun (WGS) entry which is preliminary data.</text>
</comment>
<evidence type="ECO:0000313" key="2">
    <source>
        <dbReference type="EMBL" id="KRX11157.1"/>
    </source>
</evidence>
<proteinExistence type="predicted"/>
<accession>A0A0V0RA47</accession>
<dbReference type="PANTHER" id="PTHR21580:SF60">
    <property type="entry name" value="SPERM-TAIL PG-RICH REPEAT-CONTAINING PROTEIN 2"/>
    <property type="match status" value="1"/>
</dbReference>
<dbReference type="OMA" id="AFNCQEN"/>
<evidence type="ECO:0000256" key="1">
    <source>
        <dbReference type="SAM" id="MobiDB-lite"/>
    </source>
</evidence>
<evidence type="ECO:0008006" key="4">
    <source>
        <dbReference type="Google" id="ProtNLM"/>
    </source>
</evidence>
<feature type="region of interest" description="Disordered" evidence="1">
    <location>
        <begin position="383"/>
        <end position="404"/>
    </location>
</feature>
<sequence length="627" mass="71496">MAFVYRANKNLHPQVHETSQEIGPGKYKINNKDNKNSSQPSYAPFGSTSERMKLPKKKNQKDSLPGPGQYQTNGNNFSEKVVVSTDNEDVKIIEVPKPSSFFKSSAPRFQEKKENGVPGPASYDKNDNLSDMIKKNAEAKQIFQREQKNDLINTIMTINKSRIKPSIPSKNQTYGYTEKNGNLEPTLPPFQAITGQGNDKVGPGHYQISDKIIKNQKGSEWHKYMARDQNKKQNTQTGPGQYEIQNQFIPIYKLKESSAFASQSVRTFEQKKGLLTYNLLKQKQQRDMQTKGKQLMDPTTEIEDFVQNQNPPPWQYHNENAISSLKISQKEERFQFFGSSSDRFPSQQNGFYKIEVGPGQYEIGKYKSFADGITKTQVRKPAFQSSNTRFDTNKMEGTPAPGQYESKLKTLESSLTNKIKKGYRGQFGSSSKRFENITKSIDIPGPGQYLNDLNNNKIDEVSESPQKKEQKPTYQFKSVLKRDILQKRQASQPPVGAYTVDYYDLSKKIYKGQQDEEEINMRVLKPGFNSSAPRFKQKSEIYDNDTTVDTVKEKGSGSINNMSVSLQQKSQSYKKNIQNINGLGFGIQGNRFNYKINNKNPGPGQYYNKENSSNWNKKSHNILFVNY</sequence>
<dbReference type="OrthoDB" id="406368at2759"/>
<dbReference type="PANTHER" id="PTHR21580">
    <property type="entry name" value="SHIPPO-1-RELATED"/>
    <property type="match status" value="1"/>
</dbReference>
<organism evidence="2 3">
    <name type="scientific">Pseudocohnilembus persalinus</name>
    <name type="common">Ciliate</name>
    <dbReference type="NCBI Taxonomy" id="266149"/>
    <lineage>
        <taxon>Eukaryota</taxon>
        <taxon>Sar</taxon>
        <taxon>Alveolata</taxon>
        <taxon>Ciliophora</taxon>
        <taxon>Intramacronucleata</taxon>
        <taxon>Oligohymenophorea</taxon>
        <taxon>Scuticociliatia</taxon>
        <taxon>Philasterida</taxon>
        <taxon>Pseudocohnilembidae</taxon>
        <taxon>Pseudocohnilembus</taxon>
    </lineage>
</organism>
<dbReference type="InterPro" id="IPR051291">
    <property type="entry name" value="CIMAP"/>
</dbReference>
<feature type="region of interest" description="Disordered" evidence="1">
    <location>
        <begin position="1"/>
        <end position="77"/>
    </location>
</feature>
<feature type="compositionally biased region" description="Polar residues" evidence="1">
    <location>
        <begin position="36"/>
        <end position="49"/>
    </location>
</feature>